<dbReference type="InterPro" id="IPR013022">
    <property type="entry name" value="Xyl_isomerase-like_TIM-brl"/>
</dbReference>
<protein>
    <submittedName>
        <fullName evidence="2">Sugar phosphate isomerase/epimerase</fullName>
    </submittedName>
</protein>
<proteinExistence type="predicted"/>
<dbReference type="PANTHER" id="PTHR12110">
    <property type="entry name" value="HYDROXYPYRUVATE ISOMERASE"/>
    <property type="match status" value="1"/>
</dbReference>
<reference evidence="2" key="1">
    <citation type="submission" date="2020-08" db="EMBL/GenBank/DDBJ databases">
        <title>Genome public.</title>
        <authorList>
            <person name="Liu C."/>
            <person name="Sun Q."/>
        </authorList>
    </citation>
    <scope>NUCLEOTIDE SEQUENCE</scope>
    <source>
        <strain evidence="2">NSJ-44</strain>
    </source>
</reference>
<dbReference type="RefSeq" id="WP_147517301.1">
    <property type="nucleotide sequence ID" value="NZ_JACRSO010000003.1"/>
</dbReference>
<keyword evidence="3" id="KW-1185">Reference proteome</keyword>
<evidence type="ECO:0000259" key="1">
    <source>
        <dbReference type="Pfam" id="PF01261"/>
    </source>
</evidence>
<feature type="domain" description="Xylose isomerase-like TIM barrel" evidence="1">
    <location>
        <begin position="27"/>
        <end position="245"/>
    </location>
</feature>
<dbReference type="InterPro" id="IPR036237">
    <property type="entry name" value="Xyl_isomerase-like_sf"/>
</dbReference>
<evidence type="ECO:0000313" key="2">
    <source>
        <dbReference type="EMBL" id="MBC8529445.1"/>
    </source>
</evidence>
<evidence type="ECO:0000313" key="3">
    <source>
        <dbReference type="Proteomes" id="UP000654279"/>
    </source>
</evidence>
<gene>
    <name evidence="2" type="ORF">H8699_08400</name>
</gene>
<accession>A0A926HNA2</accession>
<dbReference type="EMBL" id="JACRSO010000003">
    <property type="protein sequence ID" value="MBC8529445.1"/>
    <property type="molecule type" value="Genomic_DNA"/>
</dbReference>
<dbReference type="PANTHER" id="PTHR12110:SF41">
    <property type="entry name" value="INOSOSE DEHYDRATASE"/>
    <property type="match status" value="1"/>
</dbReference>
<dbReference type="Proteomes" id="UP000654279">
    <property type="component" value="Unassembled WGS sequence"/>
</dbReference>
<name>A0A926HNA2_9FIRM</name>
<dbReference type="AlphaFoldDB" id="A0A926HNA2"/>
<dbReference type="InterPro" id="IPR050312">
    <property type="entry name" value="IolE/XylAMocC-like"/>
</dbReference>
<dbReference type="SUPFAM" id="SSF51658">
    <property type="entry name" value="Xylose isomerase-like"/>
    <property type="match status" value="1"/>
</dbReference>
<dbReference type="Pfam" id="PF01261">
    <property type="entry name" value="AP_endonuc_2"/>
    <property type="match status" value="1"/>
</dbReference>
<comment type="caution">
    <text evidence="2">The sequence shown here is derived from an EMBL/GenBank/DDBJ whole genome shotgun (WGS) entry which is preliminary data.</text>
</comment>
<sequence>MAKIGVVEYTIRHYLQNPVDYKEAHEKLAQMGVEYIQGGVPKFLSLEEYKKGLDELGLHNISAGGQYDDIMADPQAIADKAKFLGTRFVSVATIPIHFRMRGEEGYKAFAKAMQEKVKFFKAQGLELTYHNHAVEFVNFDSGKRGMDILFEETDMNLMLDTHWVAAGGADPAAWIKKCKGRIPVVHYKDYGIANVQEQDYMEMKKVTEIGGVYKRFMEIGCGNLNWPAIVEATKEAGSELVMIEQDFTLQNPFNGLQTSINNIKSWGI</sequence>
<organism evidence="2 3">
    <name type="scientific">Luoshenia tenuis</name>
    <dbReference type="NCBI Taxonomy" id="2763654"/>
    <lineage>
        <taxon>Bacteria</taxon>
        <taxon>Bacillati</taxon>
        <taxon>Bacillota</taxon>
        <taxon>Clostridia</taxon>
        <taxon>Christensenellales</taxon>
        <taxon>Christensenellaceae</taxon>
        <taxon>Luoshenia</taxon>
    </lineage>
</organism>
<dbReference type="GO" id="GO:0016853">
    <property type="term" value="F:isomerase activity"/>
    <property type="evidence" value="ECO:0007669"/>
    <property type="project" value="UniProtKB-KW"/>
</dbReference>
<keyword evidence="2" id="KW-0413">Isomerase</keyword>
<dbReference type="Gene3D" id="3.20.20.150">
    <property type="entry name" value="Divalent-metal-dependent TIM barrel enzymes"/>
    <property type="match status" value="1"/>
</dbReference>